<organism evidence="2 3">
    <name type="scientific">Thlaspi arvense</name>
    <name type="common">Field penny-cress</name>
    <dbReference type="NCBI Taxonomy" id="13288"/>
    <lineage>
        <taxon>Eukaryota</taxon>
        <taxon>Viridiplantae</taxon>
        <taxon>Streptophyta</taxon>
        <taxon>Embryophyta</taxon>
        <taxon>Tracheophyta</taxon>
        <taxon>Spermatophyta</taxon>
        <taxon>Magnoliopsida</taxon>
        <taxon>eudicotyledons</taxon>
        <taxon>Gunneridae</taxon>
        <taxon>Pentapetalae</taxon>
        <taxon>rosids</taxon>
        <taxon>malvids</taxon>
        <taxon>Brassicales</taxon>
        <taxon>Brassicaceae</taxon>
        <taxon>Thlaspideae</taxon>
        <taxon>Thlaspi</taxon>
    </lineage>
</organism>
<dbReference type="PANTHER" id="PTHR34458">
    <property type="entry name" value="POLLEN OLE E 1 ALLERGEN AND EXTENSIN FAMILY PROTEIN-RELATED"/>
    <property type="match status" value="1"/>
</dbReference>
<reference evidence="2 3" key="1">
    <citation type="submission" date="2022-03" db="EMBL/GenBank/DDBJ databases">
        <authorList>
            <person name="Nunn A."/>
            <person name="Chopra R."/>
            <person name="Nunn A."/>
            <person name="Contreras Garrido A."/>
        </authorList>
    </citation>
    <scope>NUCLEOTIDE SEQUENCE [LARGE SCALE GENOMIC DNA]</scope>
</reference>
<proteinExistence type="predicted"/>
<evidence type="ECO:0000313" key="2">
    <source>
        <dbReference type="EMBL" id="CAH2071157.1"/>
    </source>
</evidence>
<dbReference type="EMBL" id="OU466862">
    <property type="protein sequence ID" value="CAH2071157.1"/>
    <property type="molecule type" value="Genomic_DNA"/>
</dbReference>
<dbReference type="InterPro" id="IPR040404">
    <property type="entry name" value="Phylloplanin-like"/>
</dbReference>
<dbReference type="AlphaFoldDB" id="A0AAU9SQS9"/>
<feature type="signal peptide" evidence="1">
    <location>
        <begin position="1"/>
        <end position="27"/>
    </location>
</feature>
<evidence type="ECO:0000256" key="1">
    <source>
        <dbReference type="SAM" id="SignalP"/>
    </source>
</evidence>
<gene>
    <name evidence="2" type="ORF">TAV2_LOCUS21729</name>
</gene>
<dbReference type="Proteomes" id="UP000836841">
    <property type="component" value="Chromosome 6"/>
</dbReference>
<keyword evidence="1" id="KW-0732">Signal</keyword>
<dbReference type="PANTHER" id="PTHR34458:SF14">
    <property type="entry name" value="PHYLLOPLANIN-LIKE"/>
    <property type="match status" value="1"/>
</dbReference>
<feature type="chain" id="PRO_5043773544" description="Phylloplanin" evidence="1">
    <location>
        <begin position="28"/>
        <end position="160"/>
    </location>
</feature>
<sequence>MAMLKNKDMAFSLILICLIGVSPMANAQLPGLGGILGLLNIVRIDGLVSCSLNGSVSTSNATSLPPPFPNATVAIRCLGQTVATGTTNTAGIVSLNGLLTSLPLLLSNGCRAALTTPLSSCNASLPNLNLTAPLTLVGTTFNEGINIITFIIGAFSRILA</sequence>
<evidence type="ECO:0000313" key="3">
    <source>
        <dbReference type="Proteomes" id="UP000836841"/>
    </source>
</evidence>
<accession>A0AAU9SQS9</accession>
<name>A0AAU9SQS9_THLAR</name>
<protein>
    <recommendedName>
        <fullName evidence="4">Phylloplanin</fullName>
    </recommendedName>
</protein>
<keyword evidence="3" id="KW-1185">Reference proteome</keyword>
<evidence type="ECO:0008006" key="4">
    <source>
        <dbReference type="Google" id="ProtNLM"/>
    </source>
</evidence>